<keyword evidence="7" id="KW-1185">Reference proteome</keyword>
<dbReference type="AlphaFoldDB" id="I0YT37"/>
<protein>
    <recommendedName>
        <fullName evidence="8">Sugar phosphate transporter domain-containing protein</fullName>
    </recommendedName>
</protein>
<keyword evidence="4 5" id="KW-0472">Membrane</keyword>
<dbReference type="InterPro" id="IPR050186">
    <property type="entry name" value="TPT_transporter"/>
</dbReference>
<dbReference type="GeneID" id="17039540"/>
<feature type="transmembrane region" description="Helical" evidence="5">
    <location>
        <begin position="83"/>
        <end position="100"/>
    </location>
</feature>
<evidence type="ECO:0000313" key="6">
    <source>
        <dbReference type="EMBL" id="EIE21556.1"/>
    </source>
</evidence>
<keyword evidence="2 5" id="KW-0812">Transmembrane</keyword>
<accession>I0YT37</accession>
<keyword evidence="3 5" id="KW-1133">Transmembrane helix</keyword>
<feature type="transmembrane region" description="Helical" evidence="5">
    <location>
        <begin position="223"/>
        <end position="244"/>
    </location>
</feature>
<evidence type="ECO:0000256" key="4">
    <source>
        <dbReference type="ARBA" id="ARBA00023136"/>
    </source>
</evidence>
<dbReference type="RefSeq" id="XP_005646100.1">
    <property type="nucleotide sequence ID" value="XM_005646043.1"/>
</dbReference>
<gene>
    <name evidence="6" type="ORF">COCSUDRAFT_37348</name>
</gene>
<dbReference type="GO" id="GO:0016020">
    <property type="term" value="C:membrane"/>
    <property type="evidence" value="ECO:0007669"/>
    <property type="project" value="UniProtKB-SubCell"/>
</dbReference>
<evidence type="ECO:0000256" key="1">
    <source>
        <dbReference type="ARBA" id="ARBA00004141"/>
    </source>
</evidence>
<feature type="transmembrane region" description="Helical" evidence="5">
    <location>
        <begin position="106"/>
        <end position="125"/>
    </location>
</feature>
<dbReference type="KEGG" id="csl:COCSUDRAFT_37348"/>
<sequence length="290" mass="31342">MTAVVLTVMSLRAMKMVQFTAVNWQRAWSLAPVTILYVSNVAFALMGLQNLNIPMYNTLKRLTPVIVLVARAVQTKKAPPRDITASVCLVVAGCVVAGIGDFSFDLKGYIFALLSCALQATYLILVEQSGAEKGVGTTELLYYNALLSLPFLVLATRKLLIILWSAMQVILISGEAVQIGPALGRAETQLGGIALVALFLVFSLFGMLLNWSMFLCTMSNSALTTTIVGVLKGAVATVLGFFLLGGVEFHTLNVMGIVINTFGGTWYTIIKYQQRQQRLAMARGDLTSST</sequence>
<dbReference type="EMBL" id="AGSI01000012">
    <property type="protein sequence ID" value="EIE21556.1"/>
    <property type="molecule type" value="Genomic_DNA"/>
</dbReference>
<evidence type="ECO:0000256" key="2">
    <source>
        <dbReference type="ARBA" id="ARBA00022692"/>
    </source>
</evidence>
<feature type="transmembrane region" description="Helical" evidence="5">
    <location>
        <begin position="29"/>
        <end position="51"/>
    </location>
</feature>
<dbReference type="eggNOG" id="KOG1444">
    <property type="taxonomic scope" value="Eukaryota"/>
</dbReference>
<comment type="caution">
    <text evidence="6">The sequence shown here is derived from an EMBL/GenBank/DDBJ whole genome shotgun (WGS) entry which is preliminary data.</text>
</comment>
<evidence type="ECO:0000313" key="7">
    <source>
        <dbReference type="Proteomes" id="UP000007264"/>
    </source>
</evidence>
<dbReference type="Proteomes" id="UP000007264">
    <property type="component" value="Unassembled WGS sequence"/>
</dbReference>
<feature type="transmembrane region" description="Helical" evidence="5">
    <location>
        <begin position="250"/>
        <end position="269"/>
    </location>
</feature>
<reference evidence="6 7" key="1">
    <citation type="journal article" date="2012" name="Genome Biol.">
        <title>The genome of the polar eukaryotic microalga coccomyxa subellipsoidea reveals traits of cold adaptation.</title>
        <authorList>
            <person name="Blanc G."/>
            <person name="Agarkova I."/>
            <person name="Grimwood J."/>
            <person name="Kuo A."/>
            <person name="Brueggeman A."/>
            <person name="Dunigan D."/>
            <person name="Gurnon J."/>
            <person name="Ladunga I."/>
            <person name="Lindquist E."/>
            <person name="Lucas S."/>
            <person name="Pangilinan J."/>
            <person name="Proschold T."/>
            <person name="Salamov A."/>
            <person name="Schmutz J."/>
            <person name="Weeks D."/>
            <person name="Yamada T."/>
            <person name="Claverie J.M."/>
            <person name="Grigoriev I."/>
            <person name="Van Etten J."/>
            <person name="Lomsadze A."/>
            <person name="Borodovsky M."/>
        </authorList>
    </citation>
    <scope>NUCLEOTIDE SEQUENCE [LARGE SCALE GENOMIC DNA]</scope>
    <source>
        <strain evidence="6 7">C-169</strain>
    </source>
</reference>
<feature type="transmembrane region" description="Helical" evidence="5">
    <location>
        <begin position="190"/>
        <end position="211"/>
    </location>
</feature>
<organism evidence="6 7">
    <name type="scientific">Coccomyxa subellipsoidea (strain C-169)</name>
    <name type="common">Green microalga</name>
    <dbReference type="NCBI Taxonomy" id="574566"/>
    <lineage>
        <taxon>Eukaryota</taxon>
        <taxon>Viridiplantae</taxon>
        <taxon>Chlorophyta</taxon>
        <taxon>core chlorophytes</taxon>
        <taxon>Trebouxiophyceae</taxon>
        <taxon>Trebouxiophyceae incertae sedis</taxon>
        <taxon>Coccomyxaceae</taxon>
        <taxon>Coccomyxa</taxon>
        <taxon>Coccomyxa subellipsoidea</taxon>
    </lineage>
</organism>
<dbReference type="STRING" id="574566.I0YT37"/>
<proteinExistence type="predicted"/>
<evidence type="ECO:0000256" key="3">
    <source>
        <dbReference type="ARBA" id="ARBA00022989"/>
    </source>
</evidence>
<evidence type="ECO:0000256" key="5">
    <source>
        <dbReference type="SAM" id="Phobius"/>
    </source>
</evidence>
<name>I0YT37_COCSC</name>
<dbReference type="PANTHER" id="PTHR11132">
    <property type="entry name" value="SOLUTE CARRIER FAMILY 35"/>
    <property type="match status" value="1"/>
</dbReference>
<dbReference type="OrthoDB" id="417037at2759"/>
<comment type="subcellular location">
    <subcellularLocation>
        <location evidence="1">Membrane</location>
        <topology evidence="1">Multi-pass membrane protein</topology>
    </subcellularLocation>
</comment>
<evidence type="ECO:0008006" key="8">
    <source>
        <dbReference type="Google" id="ProtNLM"/>
    </source>
</evidence>